<comment type="caution">
    <text evidence="1">The sequence shown here is derived from an EMBL/GenBank/DDBJ whole genome shotgun (WGS) entry which is preliminary data.</text>
</comment>
<dbReference type="AlphaFoldDB" id="A0AAN7TCJ6"/>
<proteinExistence type="predicted"/>
<sequence>MADRGSGKAAAPKLKACGFGRKASSNASEGWYEVVRTKREEYSGEKKKTTYRTEYRHWL</sequence>
<reference evidence="1" key="1">
    <citation type="submission" date="2023-08" db="EMBL/GenBank/DDBJ databases">
        <title>Black Yeasts Isolated from many extreme environments.</title>
        <authorList>
            <person name="Coleine C."/>
            <person name="Stajich J.E."/>
            <person name="Selbmann L."/>
        </authorList>
    </citation>
    <scope>NUCLEOTIDE SEQUENCE</scope>
    <source>
        <strain evidence="1">CCFEE 5401</strain>
    </source>
</reference>
<name>A0AAN7TCJ6_9PEZI</name>
<accession>A0AAN7TCJ6</accession>
<dbReference type="Proteomes" id="UP001310890">
    <property type="component" value="Unassembled WGS sequence"/>
</dbReference>
<evidence type="ECO:0000313" key="2">
    <source>
        <dbReference type="Proteomes" id="UP001310890"/>
    </source>
</evidence>
<evidence type="ECO:0000313" key="1">
    <source>
        <dbReference type="EMBL" id="KAK5110345.1"/>
    </source>
</evidence>
<protein>
    <submittedName>
        <fullName evidence="1">Uncharacterized protein</fullName>
    </submittedName>
</protein>
<organism evidence="1 2">
    <name type="scientific">Meristemomyces frigidus</name>
    <dbReference type="NCBI Taxonomy" id="1508187"/>
    <lineage>
        <taxon>Eukaryota</taxon>
        <taxon>Fungi</taxon>
        <taxon>Dikarya</taxon>
        <taxon>Ascomycota</taxon>
        <taxon>Pezizomycotina</taxon>
        <taxon>Dothideomycetes</taxon>
        <taxon>Dothideomycetidae</taxon>
        <taxon>Mycosphaerellales</taxon>
        <taxon>Teratosphaeriaceae</taxon>
        <taxon>Meristemomyces</taxon>
    </lineage>
</organism>
<dbReference type="EMBL" id="JAVRRL010000050">
    <property type="protein sequence ID" value="KAK5110345.1"/>
    <property type="molecule type" value="Genomic_DNA"/>
</dbReference>
<gene>
    <name evidence="1" type="ORF">LTR62_006053</name>
</gene>